<dbReference type="Proteomes" id="UP000297668">
    <property type="component" value="Unassembled WGS sequence"/>
</dbReference>
<evidence type="ECO:0000313" key="2">
    <source>
        <dbReference type="EMBL" id="TFU26333.1"/>
    </source>
</evidence>
<dbReference type="AlphaFoldDB" id="A0A4Y9FCU1"/>
<proteinExistence type="predicted"/>
<dbReference type="InterPro" id="IPR014914">
    <property type="entry name" value="RES_dom"/>
</dbReference>
<feature type="domain" description="RES" evidence="1">
    <location>
        <begin position="15"/>
        <end position="138"/>
    </location>
</feature>
<protein>
    <submittedName>
        <fullName evidence="2">RES domain-containing protein</fullName>
    </submittedName>
</protein>
<gene>
    <name evidence="2" type="ORF">E0687_07000</name>
</gene>
<name>A0A4Y9FCU1_9DEIN</name>
<evidence type="ECO:0000313" key="3">
    <source>
        <dbReference type="Proteomes" id="UP000297668"/>
    </source>
</evidence>
<dbReference type="Pfam" id="PF08808">
    <property type="entry name" value="RES"/>
    <property type="match status" value="1"/>
</dbReference>
<accession>A0A4Y9FCU1</accession>
<dbReference type="RefSeq" id="WP_135260249.1">
    <property type="nucleotide sequence ID" value="NZ_SJZF01000010.1"/>
</dbReference>
<reference evidence="2 3" key="1">
    <citation type="submission" date="2019-03" db="EMBL/GenBank/DDBJ databases">
        <title>Thermus tengchongensis species for the arsenic transformation mechanism.</title>
        <authorList>
            <person name="Yuan G.C."/>
        </authorList>
    </citation>
    <scope>NUCLEOTIDE SEQUENCE [LARGE SCALE GENOMIC DNA]</scope>
    <source>
        <strain evidence="2 3">15W</strain>
    </source>
</reference>
<sequence length="160" mass="17822">MRAYRLVKEAHAPEALSGRGAALRGGRWNPKGFPAVYASEHLALAVLEWLAYALEFSSLRGYVYFRLEVPEALIREPEALPPDWRNLPYPASTQEVGRAFLEAGEGLALRVPSVLVPEGWNLVLNPRHPAFREVRVEGPFPFLPDPRLEGLWARARGLGG</sequence>
<evidence type="ECO:0000259" key="1">
    <source>
        <dbReference type="SMART" id="SM00953"/>
    </source>
</evidence>
<dbReference type="EMBL" id="SJZF01000010">
    <property type="protein sequence ID" value="TFU26333.1"/>
    <property type="molecule type" value="Genomic_DNA"/>
</dbReference>
<comment type="caution">
    <text evidence="2">The sequence shown here is derived from an EMBL/GenBank/DDBJ whole genome shotgun (WGS) entry which is preliminary data.</text>
</comment>
<organism evidence="2 3">
    <name type="scientific">Thermus tengchongensis</name>
    <dbReference type="NCBI Taxonomy" id="1214928"/>
    <lineage>
        <taxon>Bacteria</taxon>
        <taxon>Thermotogati</taxon>
        <taxon>Deinococcota</taxon>
        <taxon>Deinococci</taxon>
        <taxon>Thermales</taxon>
        <taxon>Thermaceae</taxon>
        <taxon>Thermus</taxon>
    </lineage>
</organism>
<dbReference type="SMART" id="SM00953">
    <property type="entry name" value="RES"/>
    <property type="match status" value="1"/>
</dbReference>